<keyword evidence="3" id="KW-1003">Cell membrane</keyword>
<comment type="caution">
    <text evidence="9">The sequence shown here is derived from an EMBL/GenBank/DDBJ whole genome shotgun (WGS) entry which is preliminary data.</text>
</comment>
<feature type="region of interest" description="Disordered" evidence="7">
    <location>
        <begin position="338"/>
        <end position="372"/>
    </location>
</feature>
<dbReference type="SUPFAM" id="SSF103473">
    <property type="entry name" value="MFS general substrate transporter"/>
    <property type="match status" value="1"/>
</dbReference>
<feature type="transmembrane region" description="Helical" evidence="8">
    <location>
        <begin position="120"/>
        <end position="141"/>
    </location>
</feature>
<keyword evidence="2" id="KW-0813">Transport</keyword>
<evidence type="ECO:0000256" key="1">
    <source>
        <dbReference type="ARBA" id="ARBA00004651"/>
    </source>
</evidence>
<feature type="transmembrane region" description="Helical" evidence="8">
    <location>
        <begin position="5"/>
        <end position="24"/>
    </location>
</feature>
<evidence type="ECO:0000256" key="8">
    <source>
        <dbReference type="SAM" id="Phobius"/>
    </source>
</evidence>
<sequence>MVGGILLANAGSYIWFPVLVATLGGTDSGFWAGVVMCMTYVGRLLATFCYEGVAARAGGRGGVFLGTALEAVALGLMGFADGVLVYSVLAFFIGFGSGTSFPGLKNVLVSFPEEERPKAFSAFQMAGQVGLFGGALLGAVLTDVDLRTLFCVVFAPLPRLLPDHHRSHPQDPVRQGSGGRARPRPSDQPDRVQGHRGARRHPLLPAVCRLLVPVARLRGRHPLHMAQYAPQWAPSAPFWITGLSILVLQYPLFELFDDKFGPGTVLAVWNARCTRAVRSARRGRGQTGRRERRRPGRRRRSGCGERRTGEQRCRRRTPHTARTVGEWGMCACGRAVVSGGSDRSGTRGLPGGRCGGSPCPGSSPPTSRSRRR</sequence>
<dbReference type="EMBL" id="BAAAIZ010000085">
    <property type="protein sequence ID" value="GAA1431170.1"/>
    <property type="molecule type" value="Genomic_DNA"/>
</dbReference>
<accession>A0ABN1Z4I0</accession>
<feature type="compositionally biased region" description="Basic and acidic residues" evidence="7">
    <location>
        <begin position="184"/>
        <end position="193"/>
    </location>
</feature>
<reference evidence="9 10" key="1">
    <citation type="journal article" date="2019" name="Int. J. Syst. Evol. Microbiol.">
        <title>The Global Catalogue of Microorganisms (GCM) 10K type strain sequencing project: providing services to taxonomists for standard genome sequencing and annotation.</title>
        <authorList>
            <consortium name="The Broad Institute Genomics Platform"/>
            <consortium name="The Broad Institute Genome Sequencing Center for Infectious Disease"/>
            <person name="Wu L."/>
            <person name="Ma J."/>
        </authorList>
    </citation>
    <scope>NUCLEOTIDE SEQUENCE [LARGE SCALE GENOMIC DNA]</scope>
    <source>
        <strain evidence="9 10">JCM 11756</strain>
    </source>
</reference>
<evidence type="ECO:0000256" key="7">
    <source>
        <dbReference type="SAM" id="MobiDB-lite"/>
    </source>
</evidence>
<organism evidence="9 10">
    <name type="scientific">Streptomyces thermospinosisporus</name>
    <dbReference type="NCBI Taxonomy" id="161482"/>
    <lineage>
        <taxon>Bacteria</taxon>
        <taxon>Bacillati</taxon>
        <taxon>Actinomycetota</taxon>
        <taxon>Actinomycetes</taxon>
        <taxon>Kitasatosporales</taxon>
        <taxon>Streptomycetaceae</taxon>
        <taxon>Streptomyces</taxon>
    </lineage>
</organism>
<feature type="region of interest" description="Disordered" evidence="7">
    <location>
        <begin position="278"/>
        <end position="318"/>
    </location>
</feature>
<dbReference type="Proteomes" id="UP001500973">
    <property type="component" value="Unassembled WGS sequence"/>
</dbReference>
<dbReference type="InterPro" id="IPR050171">
    <property type="entry name" value="MFS_Transporters"/>
</dbReference>
<evidence type="ECO:0000256" key="6">
    <source>
        <dbReference type="ARBA" id="ARBA00023136"/>
    </source>
</evidence>
<proteinExistence type="predicted"/>
<evidence type="ECO:0000313" key="9">
    <source>
        <dbReference type="EMBL" id="GAA1431170.1"/>
    </source>
</evidence>
<protein>
    <recommendedName>
        <fullName evidence="11">MFS transporter</fullName>
    </recommendedName>
</protein>
<evidence type="ECO:0000256" key="3">
    <source>
        <dbReference type="ARBA" id="ARBA00022475"/>
    </source>
</evidence>
<evidence type="ECO:0008006" key="11">
    <source>
        <dbReference type="Google" id="ProtNLM"/>
    </source>
</evidence>
<keyword evidence="10" id="KW-1185">Reference proteome</keyword>
<evidence type="ECO:0000256" key="4">
    <source>
        <dbReference type="ARBA" id="ARBA00022692"/>
    </source>
</evidence>
<gene>
    <name evidence="9" type="ORF">GCM10009601_49720</name>
</gene>
<dbReference type="PANTHER" id="PTHR23517">
    <property type="entry name" value="RESISTANCE PROTEIN MDTM, PUTATIVE-RELATED-RELATED"/>
    <property type="match status" value="1"/>
</dbReference>
<dbReference type="PANTHER" id="PTHR23517:SF2">
    <property type="entry name" value="MULTIDRUG RESISTANCE PROTEIN MDTH"/>
    <property type="match status" value="1"/>
</dbReference>
<feature type="region of interest" description="Disordered" evidence="7">
    <location>
        <begin position="165"/>
        <end position="198"/>
    </location>
</feature>
<feature type="compositionally biased region" description="Basic residues" evidence="7">
    <location>
        <begin position="290"/>
        <end position="301"/>
    </location>
</feature>
<dbReference type="Gene3D" id="1.20.1250.20">
    <property type="entry name" value="MFS general substrate transporter like domains"/>
    <property type="match status" value="1"/>
</dbReference>
<keyword evidence="6 8" id="KW-0472">Membrane</keyword>
<keyword evidence="5 8" id="KW-1133">Transmembrane helix</keyword>
<comment type="subcellular location">
    <subcellularLocation>
        <location evidence="1">Cell membrane</location>
        <topology evidence="1">Multi-pass membrane protein</topology>
    </subcellularLocation>
</comment>
<feature type="compositionally biased region" description="Low complexity" evidence="7">
    <location>
        <begin position="356"/>
        <end position="372"/>
    </location>
</feature>
<evidence type="ECO:0000313" key="10">
    <source>
        <dbReference type="Proteomes" id="UP001500973"/>
    </source>
</evidence>
<keyword evidence="4 8" id="KW-0812">Transmembrane</keyword>
<dbReference type="InterPro" id="IPR036259">
    <property type="entry name" value="MFS_trans_sf"/>
</dbReference>
<feature type="transmembrane region" description="Helical" evidence="8">
    <location>
        <begin position="86"/>
        <end position="108"/>
    </location>
</feature>
<feature type="compositionally biased region" description="Basic and acidic residues" evidence="7">
    <location>
        <begin position="302"/>
        <end position="312"/>
    </location>
</feature>
<evidence type="ECO:0000256" key="2">
    <source>
        <dbReference type="ARBA" id="ARBA00022448"/>
    </source>
</evidence>
<name>A0ABN1Z4I0_9ACTN</name>
<evidence type="ECO:0000256" key="5">
    <source>
        <dbReference type="ARBA" id="ARBA00022989"/>
    </source>
</evidence>